<comment type="similarity">
    <text evidence="6">Belongs to the RuvA family.</text>
</comment>
<dbReference type="GO" id="GO:0005524">
    <property type="term" value="F:ATP binding"/>
    <property type="evidence" value="ECO:0007669"/>
    <property type="project" value="InterPro"/>
</dbReference>
<evidence type="ECO:0000313" key="8">
    <source>
        <dbReference type="EMBL" id="PLX17425.1"/>
    </source>
</evidence>
<dbReference type="InterPro" id="IPR013849">
    <property type="entry name" value="DNA_helicase_Holl-junc_RuvA_I"/>
</dbReference>
<feature type="domain" description="Helix-hairpin-helix DNA-binding motif class 1" evidence="7">
    <location>
        <begin position="107"/>
        <end position="126"/>
    </location>
</feature>
<keyword evidence="5 6" id="KW-0234">DNA repair</keyword>
<comment type="subcellular location">
    <subcellularLocation>
        <location evidence="6">Cytoplasm</location>
    </subcellularLocation>
</comment>
<feature type="region of interest" description="Domain III" evidence="6">
    <location>
        <begin position="143"/>
        <end position="196"/>
    </location>
</feature>
<dbReference type="InterPro" id="IPR012340">
    <property type="entry name" value="NA-bd_OB-fold"/>
</dbReference>
<evidence type="ECO:0000259" key="7">
    <source>
        <dbReference type="SMART" id="SM00278"/>
    </source>
</evidence>
<dbReference type="InterPro" id="IPR011114">
    <property type="entry name" value="RuvA_C"/>
</dbReference>
<dbReference type="InterPro" id="IPR003583">
    <property type="entry name" value="Hlx-hairpin-Hlx_DNA-bd_motif"/>
</dbReference>
<name>A0A2N5ZFF3_MUIH1</name>
<dbReference type="GO" id="GO:0005737">
    <property type="term" value="C:cytoplasm"/>
    <property type="evidence" value="ECO:0007669"/>
    <property type="project" value="UniProtKB-SubCell"/>
</dbReference>
<dbReference type="InterPro" id="IPR036267">
    <property type="entry name" value="RuvA_C_sf"/>
</dbReference>
<keyword evidence="1 6" id="KW-0963">Cytoplasm</keyword>
<feature type="domain" description="Helix-hairpin-helix DNA-binding motif class 1" evidence="7">
    <location>
        <begin position="72"/>
        <end position="91"/>
    </location>
</feature>
<dbReference type="NCBIfam" id="TIGR00084">
    <property type="entry name" value="ruvA"/>
    <property type="match status" value="1"/>
</dbReference>
<dbReference type="Proteomes" id="UP000234857">
    <property type="component" value="Unassembled WGS sequence"/>
</dbReference>
<reference evidence="8 9" key="1">
    <citation type="submission" date="2017-11" db="EMBL/GenBank/DDBJ databases">
        <title>Genome-resolved metagenomics identifies genetic mobility, metabolic interactions, and unexpected diversity in perchlorate-reducing communities.</title>
        <authorList>
            <person name="Barnum T.P."/>
            <person name="Figueroa I.A."/>
            <person name="Carlstrom C.I."/>
            <person name="Lucas L.N."/>
            <person name="Engelbrektson A.L."/>
            <person name="Coates J.D."/>
        </authorList>
    </citation>
    <scope>NUCLEOTIDE SEQUENCE [LARGE SCALE GENOMIC DNA]</scope>
    <source>
        <strain evidence="8">BM706</strain>
    </source>
</reference>
<keyword evidence="3 6" id="KW-0238">DNA-binding</keyword>
<protein>
    <recommendedName>
        <fullName evidence="6">Holliday junction branch migration complex subunit RuvA</fullName>
    </recommendedName>
</protein>
<gene>
    <name evidence="6 8" type="primary">ruvA</name>
    <name evidence="8" type="ORF">C0601_07645</name>
</gene>
<dbReference type="GO" id="GO:0048476">
    <property type="term" value="C:Holliday junction resolvase complex"/>
    <property type="evidence" value="ECO:0007669"/>
    <property type="project" value="UniProtKB-UniRule"/>
</dbReference>
<dbReference type="SMART" id="SM00278">
    <property type="entry name" value="HhH1"/>
    <property type="match status" value="2"/>
</dbReference>
<comment type="caution">
    <text evidence="6">Lacks conserved residue(s) required for the propagation of feature annotation.</text>
</comment>
<dbReference type="InterPro" id="IPR000085">
    <property type="entry name" value="RuvA"/>
</dbReference>
<dbReference type="SUPFAM" id="SSF46929">
    <property type="entry name" value="DNA helicase RuvA subunit, C-terminal domain"/>
    <property type="match status" value="1"/>
</dbReference>
<dbReference type="EMBL" id="PKTG01000087">
    <property type="protein sequence ID" value="PLX17425.1"/>
    <property type="molecule type" value="Genomic_DNA"/>
</dbReference>
<accession>A0A2N5ZFF3</accession>
<dbReference type="GO" id="GO:0006310">
    <property type="term" value="P:DNA recombination"/>
    <property type="evidence" value="ECO:0007669"/>
    <property type="project" value="UniProtKB-UniRule"/>
</dbReference>
<evidence type="ECO:0000313" key="9">
    <source>
        <dbReference type="Proteomes" id="UP000234857"/>
    </source>
</evidence>
<organism evidence="8 9">
    <name type="scientific">Muiribacterium halophilum</name>
    <dbReference type="NCBI Taxonomy" id="2053465"/>
    <lineage>
        <taxon>Bacteria</taxon>
        <taxon>Candidatus Muiribacteriota</taxon>
        <taxon>Candidatus Muiribacteriia</taxon>
        <taxon>Candidatus Muiribacteriales</taxon>
        <taxon>Candidatus Muiribacteriaceae</taxon>
        <taxon>Candidatus Muiribacterium</taxon>
    </lineage>
</organism>
<dbReference type="Gene3D" id="1.10.8.10">
    <property type="entry name" value="DNA helicase RuvA subunit, C-terminal domain"/>
    <property type="match status" value="1"/>
</dbReference>
<dbReference type="Gene3D" id="2.40.50.140">
    <property type="entry name" value="Nucleic acid-binding proteins"/>
    <property type="match status" value="1"/>
</dbReference>
<keyword evidence="4 6" id="KW-0233">DNA recombination</keyword>
<sequence>MYKYFKGLLTHKNTDHIVVECAGVGYLINMPIRYYDDLKVGNEVLVYTYLAVRENDMELFGFLTEDDEKIFRKLISVSKIGPKTALNIISLYNSSEIIKIVNEEDVDELSKVSGIGKKGAGRIILELKGKINFKNLSDDNDSVSPGAFSETREALENLGYSREAVRKVLKKAQKEFETDANVEELLKYAITEIEEV</sequence>
<evidence type="ECO:0000256" key="5">
    <source>
        <dbReference type="ARBA" id="ARBA00023204"/>
    </source>
</evidence>
<dbReference type="GO" id="GO:0006281">
    <property type="term" value="P:DNA repair"/>
    <property type="evidence" value="ECO:0007669"/>
    <property type="project" value="UniProtKB-UniRule"/>
</dbReference>
<dbReference type="Pfam" id="PF01330">
    <property type="entry name" value="RuvA_N"/>
    <property type="match status" value="1"/>
</dbReference>
<dbReference type="SUPFAM" id="SSF47781">
    <property type="entry name" value="RuvA domain 2-like"/>
    <property type="match status" value="1"/>
</dbReference>
<evidence type="ECO:0000256" key="6">
    <source>
        <dbReference type="HAMAP-Rule" id="MF_00031"/>
    </source>
</evidence>
<evidence type="ECO:0000256" key="2">
    <source>
        <dbReference type="ARBA" id="ARBA00022763"/>
    </source>
</evidence>
<keyword evidence="2 6" id="KW-0227">DNA damage</keyword>
<comment type="function">
    <text evidence="6">The RuvA-RuvB-RuvC complex processes Holliday junction (HJ) DNA during genetic recombination and DNA repair, while the RuvA-RuvB complex plays an important role in the rescue of blocked DNA replication forks via replication fork reversal (RFR). RuvA specifically binds to HJ cruciform DNA, conferring on it an open structure. The RuvB hexamer acts as an ATP-dependent pump, pulling dsDNA into and through the RuvAB complex. HJ branch migration allows RuvC to scan DNA until it finds its consensus sequence, where it cleaves and resolves the cruciform DNA.</text>
</comment>
<proteinExistence type="inferred from homology"/>
<dbReference type="Gene3D" id="1.10.150.20">
    <property type="entry name" value="5' to 3' exonuclease, C-terminal subdomain"/>
    <property type="match status" value="1"/>
</dbReference>
<evidence type="ECO:0000256" key="4">
    <source>
        <dbReference type="ARBA" id="ARBA00023172"/>
    </source>
</evidence>
<dbReference type="HAMAP" id="MF_00031">
    <property type="entry name" value="DNA_HJ_migration_RuvA"/>
    <property type="match status" value="1"/>
</dbReference>
<evidence type="ECO:0000256" key="1">
    <source>
        <dbReference type="ARBA" id="ARBA00022490"/>
    </source>
</evidence>
<comment type="subunit">
    <text evidence="6">Homotetramer. Forms an RuvA(8)-RuvB(12)-Holliday junction (HJ) complex. HJ DNA is sandwiched between 2 RuvA tetramers; dsDNA enters through RuvA and exits via RuvB. An RuvB hexamer assembles on each DNA strand where it exits the tetramer. Each RuvB hexamer is contacted by two RuvA subunits (via domain III) on 2 adjacent RuvB subunits; this complex drives branch migration. In the full resolvosome a probable DNA-RuvA(4)-RuvB(12)-RuvC(2) complex forms which resolves the HJ.</text>
</comment>
<dbReference type="Pfam" id="PF14520">
    <property type="entry name" value="HHH_5"/>
    <property type="match status" value="1"/>
</dbReference>
<dbReference type="GO" id="GO:0000400">
    <property type="term" value="F:four-way junction DNA binding"/>
    <property type="evidence" value="ECO:0007669"/>
    <property type="project" value="UniProtKB-UniRule"/>
</dbReference>
<dbReference type="GO" id="GO:0009379">
    <property type="term" value="C:Holliday junction helicase complex"/>
    <property type="evidence" value="ECO:0007669"/>
    <property type="project" value="InterPro"/>
</dbReference>
<dbReference type="CDD" id="cd14332">
    <property type="entry name" value="UBA_RuvA_C"/>
    <property type="match status" value="1"/>
</dbReference>
<dbReference type="GO" id="GO:0009378">
    <property type="term" value="F:four-way junction helicase activity"/>
    <property type="evidence" value="ECO:0007669"/>
    <property type="project" value="InterPro"/>
</dbReference>
<evidence type="ECO:0000256" key="3">
    <source>
        <dbReference type="ARBA" id="ARBA00023125"/>
    </source>
</evidence>
<dbReference type="AlphaFoldDB" id="A0A2N5ZFF3"/>
<comment type="domain">
    <text evidence="6">Has three domains with a flexible linker between the domains II and III and assumes an 'L' shape. Domain III is highly mobile and contacts RuvB.</text>
</comment>
<dbReference type="InterPro" id="IPR010994">
    <property type="entry name" value="RuvA_2-like"/>
</dbReference>
<dbReference type="Pfam" id="PF07499">
    <property type="entry name" value="RuvA_C"/>
    <property type="match status" value="1"/>
</dbReference>
<comment type="caution">
    <text evidence="8">The sequence shown here is derived from an EMBL/GenBank/DDBJ whole genome shotgun (WGS) entry which is preliminary data.</text>
</comment>
<dbReference type="SUPFAM" id="SSF50249">
    <property type="entry name" value="Nucleic acid-binding proteins"/>
    <property type="match status" value="1"/>
</dbReference>